<evidence type="ECO:0000256" key="6">
    <source>
        <dbReference type="ARBA" id="ARBA00022692"/>
    </source>
</evidence>
<dbReference type="SUPFAM" id="SSF74653">
    <property type="entry name" value="TolA/TonB C-terminal domain"/>
    <property type="match status" value="1"/>
</dbReference>
<evidence type="ECO:0000256" key="4">
    <source>
        <dbReference type="ARBA" id="ARBA00022475"/>
    </source>
</evidence>
<dbReference type="GO" id="GO:0005886">
    <property type="term" value="C:plasma membrane"/>
    <property type="evidence" value="ECO:0007669"/>
    <property type="project" value="UniProtKB-SubCell"/>
</dbReference>
<feature type="region of interest" description="Disordered" evidence="10">
    <location>
        <begin position="53"/>
        <end position="93"/>
    </location>
</feature>
<evidence type="ECO:0000256" key="5">
    <source>
        <dbReference type="ARBA" id="ARBA00022519"/>
    </source>
</evidence>
<evidence type="ECO:0000313" key="12">
    <source>
        <dbReference type="EMBL" id="QQG65884.1"/>
    </source>
</evidence>
<accession>A0A7T5VDG4</accession>
<dbReference type="RefSeq" id="WP_199261471.1">
    <property type="nucleotide sequence ID" value="NZ_CP054140.1"/>
</dbReference>
<keyword evidence="8" id="KW-1133">Transmembrane helix</keyword>
<keyword evidence="4" id="KW-1003">Cell membrane</keyword>
<dbReference type="Pfam" id="PF03544">
    <property type="entry name" value="TonB_C"/>
    <property type="match status" value="1"/>
</dbReference>
<keyword evidence="5" id="KW-0997">Cell inner membrane</keyword>
<evidence type="ECO:0000313" key="13">
    <source>
        <dbReference type="Proteomes" id="UP000596092"/>
    </source>
</evidence>
<dbReference type="Proteomes" id="UP000596092">
    <property type="component" value="Chromosome"/>
</dbReference>
<comment type="similarity">
    <text evidence="2">Belongs to the TonB family.</text>
</comment>
<proteinExistence type="inferred from homology"/>
<dbReference type="NCBIfam" id="TIGR01352">
    <property type="entry name" value="tonB_Cterm"/>
    <property type="match status" value="1"/>
</dbReference>
<organism evidence="12 13">
    <name type="scientific">Desulfobulbus oligotrophicus</name>
    <dbReference type="NCBI Taxonomy" id="1909699"/>
    <lineage>
        <taxon>Bacteria</taxon>
        <taxon>Pseudomonadati</taxon>
        <taxon>Thermodesulfobacteriota</taxon>
        <taxon>Desulfobulbia</taxon>
        <taxon>Desulfobulbales</taxon>
        <taxon>Desulfobulbaceae</taxon>
        <taxon>Desulfobulbus</taxon>
    </lineage>
</organism>
<dbReference type="GO" id="GO:0055085">
    <property type="term" value="P:transmembrane transport"/>
    <property type="evidence" value="ECO:0007669"/>
    <property type="project" value="InterPro"/>
</dbReference>
<feature type="compositionally biased region" description="Basic residues" evidence="10">
    <location>
        <begin position="68"/>
        <end position="90"/>
    </location>
</feature>
<dbReference type="GO" id="GO:0031992">
    <property type="term" value="F:energy transducer activity"/>
    <property type="evidence" value="ECO:0007669"/>
    <property type="project" value="InterPro"/>
</dbReference>
<evidence type="ECO:0000256" key="10">
    <source>
        <dbReference type="SAM" id="MobiDB-lite"/>
    </source>
</evidence>
<dbReference type="InterPro" id="IPR037682">
    <property type="entry name" value="TonB_C"/>
</dbReference>
<keyword evidence="13" id="KW-1185">Reference proteome</keyword>
<evidence type="ECO:0000256" key="3">
    <source>
        <dbReference type="ARBA" id="ARBA00022448"/>
    </source>
</evidence>
<dbReference type="PROSITE" id="PS52015">
    <property type="entry name" value="TONB_CTD"/>
    <property type="match status" value="1"/>
</dbReference>
<keyword evidence="6" id="KW-0812">Transmembrane</keyword>
<sequence>MNRQAGATTFSVLLHAVLLWSAVSLGQQSQIMRVPVPLDFSILAAGPVETVEPAAPPKVESTPPTPAVKKKTVPKPVAKKKPQQQVKPKKTIQPVPEKTQAVEIVPVAAAETTESRETPSTAETAAPAAPANQPKTTEPRRGGGGGGVFSVSQLDGPLAVLAKASPIYPPAAKRRNIQGWIKVRFLVDERGKVGRIAVLSADPQGVFEESVLRCISNWRFKPGTVKGVAVKAMVEQTITFKLEG</sequence>
<evidence type="ECO:0000259" key="11">
    <source>
        <dbReference type="PROSITE" id="PS52015"/>
    </source>
</evidence>
<comment type="subcellular location">
    <subcellularLocation>
        <location evidence="1">Cell inner membrane</location>
        <topology evidence="1">Single-pass membrane protein</topology>
        <orientation evidence="1">Periplasmic side</orientation>
    </subcellularLocation>
</comment>
<keyword evidence="9" id="KW-0472">Membrane</keyword>
<dbReference type="PANTHER" id="PTHR33446">
    <property type="entry name" value="PROTEIN TONB-RELATED"/>
    <property type="match status" value="1"/>
</dbReference>
<dbReference type="PRINTS" id="PR01374">
    <property type="entry name" value="TONBPROTEIN"/>
</dbReference>
<dbReference type="KEGG" id="dog:HP555_08390"/>
<dbReference type="InterPro" id="IPR003538">
    <property type="entry name" value="TonB"/>
</dbReference>
<evidence type="ECO:0000256" key="1">
    <source>
        <dbReference type="ARBA" id="ARBA00004383"/>
    </source>
</evidence>
<dbReference type="EMBL" id="CP054140">
    <property type="protein sequence ID" value="QQG65884.1"/>
    <property type="molecule type" value="Genomic_DNA"/>
</dbReference>
<evidence type="ECO:0000256" key="9">
    <source>
        <dbReference type="ARBA" id="ARBA00023136"/>
    </source>
</evidence>
<dbReference type="AlphaFoldDB" id="A0A7T5VDG4"/>
<keyword evidence="7" id="KW-0653">Protein transport</keyword>
<dbReference type="GO" id="GO:0015031">
    <property type="term" value="P:protein transport"/>
    <property type="evidence" value="ECO:0007669"/>
    <property type="project" value="UniProtKB-KW"/>
</dbReference>
<name>A0A7T5VDG4_9BACT</name>
<protein>
    <submittedName>
        <fullName evidence="12">TonB family protein</fullName>
    </submittedName>
</protein>
<reference evidence="12 13" key="1">
    <citation type="submission" date="2020-05" db="EMBL/GenBank/DDBJ databases">
        <title>Complete genome of Desulfobulbus oligotrophicus.</title>
        <authorList>
            <person name="Podar M."/>
        </authorList>
    </citation>
    <scope>NUCLEOTIDE SEQUENCE [LARGE SCALE GENOMIC DNA]</scope>
    <source>
        <strain evidence="12 13">Prop6</strain>
    </source>
</reference>
<dbReference type="Gene3D" id="3.30.1150.10">
    <property type="match status" value="1"/>
</dbReference>
<feature type="domain" description="TonB C-terminal" evidence="11">
    <location>
        <begin position="153"/>
        <end position="244"/>
    </location>
</feature>
<dbReference type="GO" id="GO:0030288">
    <property type="term" value="C:outer membrane-bounded periplasmic space"/>
    <property type="evidence" value="ECO:0007669"/>
    <property type="project" value="InterPro"/>
</dbReference>
<keyword evidence="3" id="KW-0813">Transport</keyword>
<dbReference type="GO" id="GO:0015891">
    <property type="term" value="P:siderophore transport"/>
    <property type="evidence" value="ECO:0007669"/>
    <property type="project" value="InterPro"/>
</dbReference>
<dbReference type="InterPro" id="IPR051045">
    <property type="entry name" value="TonB-dependent_transducer"/>
</dbReference>
<gene>
    <name evidence="12" type="ORF">HP555_08390</name>
</gene>
<feature type="compositionally biased region" description="Low complexity" evidence="10">
    <location>
        <begin position="109"/>
        <end position="131"/>
    </location>
</feature>
<evidence type="ECO:0000256" key="2">
    <source>
        <dbReference type="ARBA" id="ARBA00006555"/>
    </source>
</evidence>
<feature type="region of interest" description="Disordered" evidence="10">
    <location>
        <begin position="109"/>
        <end position="149"/>
    </location>
</feature>
<evidence type="ECO:0000256" key="7">
    <source>
        <dbReference type="ARBA" id="ARBA00022927"/>
    </source>
</evidence>
<dbReference type="InterPro" id="IPR006260">
    <property type="entry name" value="TonB/TolA_C"/>
</dbReference>
<evidence type="ECO:0000256" key="8">
    <source>
        <dbReference type="ARBA" id="ARBA00022989"/>
    </source>
</evidence>